<dbReference type="EMBL" id="AEJF01000199">
    <property type="protein sequence ID" value="KLU21853.1"/>
    <property type="molecule type" value="Genomic_DNA"/>
</dbReference>
<protein>
    <recommendedName>
        <fullName evidence="5">Cytochrome c domain-containing protein</fullName>
    </recommendedName>
</protein>
<dbReference type="OrthoDB" id="9809720at2"/>
<keyword evidence="1 4" id="KW-0349">Heme</keyword>
<dbReference type="SUPFAM" id="SSF46626">
    <property type="entry name" value="Cytochrome c"/>
    <property type="match status" value="1"/>
</dbReference>
<dbReference type="GO" id="GO:0020037">
    <property type="term" value="F:heme binding"/>
    <property type="evidence" value="ECO:0007669"/>
    <property type="project" value="InterPro"/>
</dbReference>
<dbReference type="Pfam" id="PF13442">
    <property type="entry name" value="Cytochrome_CBB3"/>
    <property type="match status" value="1"/>
</dbReference>
<dbReference type="PANTHER" id="PTHR35008">
    <property type="entry name" value="BLL4482 PROTEIN-RELATED"/>
    <property type="match status" value="1"/>
</dbReference>
<evidence type="ECO:0000256" key="4">
    <source>
        <dbReference type="PROSITE-ProRule" id="PRU00433"/>
    </source>
</evidence>
<dbReference type="InterPro" id="IPR009056">
    <property type="entry name" value="Cyt_c-like_dom"/>
</dbReference>
<sequence>MQNKNRKSNQVVSSSQYLTQSDLRAMSTYLLGDAPLPPTPVRPGPVDAAQLAAGRTSYVAVRAGCHGREGEGKPHVAVSMQGNSTLRQADPHHLIVAMFDGVDAAEFAGTESMQAMPGFAATLSDDELAHLANYLRAGWGGQPGDVTAANVKALR</sequence>
<dbReference type="Proteomes" id="UP000035963">
    <property type="component" value="Unassembled WGS sequence"/>
</dbReference>
<keyword evidence="3 4" id="KW-0408">Iron</keyword>
<dbReference type="PROSITE" id="PS51007">
    <property type="entry name" value="CYTC"/>
    <property type="match status" value="1"/>
</dbReference>
<dbReference type="InterPro" id="IPR036909">
    <property type="entry name" value="Cyt_c-like_dom_sf"/>
</dbReference>
<keyword evidence="7" id="KW-1185">Reference proteome</keyword>
<dbReference type="PANTHER" id="PTHR35008:SF4">
    <property type="entry name" value="BLL4482 PROTEIN"/>
    <property type="match status" value="1"/>
</dbReference>
<dbReference type="Gene3D" id="1.10.760.10">
    <property type="entry name" value="Cytochrome c-like domain"/>
    <property type="match status" value="1"/>
</dbReference>
<evidence type="ECO:0000256" key="3">
    <source>
        <dbReference type="ARBA" id="ARBA00023004"/>
    </source>
</evidence>
<gene>
    <name evidence="6" type="ORF">EOS_33725</name>
</gene>
<organism evidence="6 7">
    <name type="scientific">Caballeronia mineralivorans PML1(12)</name>
    <dbReference type="NCBI Taxonomy" id="908627"/>
    <lineage>
        <taxon>Bacteria</taxon>
        <taxon>Pseudomonadati</taxon>
        <taxon>Pseudomonadota</taxon>
        <taxon>Betaproteobacteria</taxon>
        <taxon>Burkholderiales</taxon>
        <taxon>Burkholderiaceae</taxon>
        <taxon>Caballeronia</taxon>
    </lineage>
</organism>
<keyword evidence="2 4" id="KW-0479">Metal-binding</keyword>
<comment type="caution">
    <text evidence="6">The sequence shown here is derived from an EMBL/GenBank/DDBJ whole genome shotgun (WGS) entry which is preliminary data.</text>
</comment>
<evidence type="ECO:0000259" key="5">
    <source>
        <dbReference type="PROSITE" id="PS51007"/>
    </source>
</evidence>
<dbReference type="GO" id="GO:0009055">
    <property type="term" value="F:electron transfer activity"/>
    <property type="evidence" value="ECO:0007669"/>
    <property type="project" value="InterPro"/>
</dbReference>
<evidence type="ECO:0000256" key="1">
    <source>
        <dbReference type="ARBA" id="ARBA00022617"/>
    </source>
</evidence>
<accession>A0A0J1FQ18</accession>
<dbReference type="AlphaFoldDB" id="A0A0J1FQ18"/>
<dbReference type="InterPro" id="IPR051459">
    <property type="entry name" value="Cytochrome_c-type_DH"/>
</dbReference>
<feature type="domain" description="Cytochrome c" evidence="5">
    <location>
        <begin position="49"/>
        <end position="139"/>
    </location>
</feature>
<dbReference type="PATRIC" id="fig|908627.4.peg.7546"/>
<evidence type="ECO:0000313" key="7">
    <source>
        <dbReference type="Proteomes" id="UP000035963"/>
    </source>
</evidence>
<reference evidence="6 7" key="1">
    <citation type="journal article" date="2015" name="Genome Announc.">
        <title>Draft Genome Sequence of Burkholderia sp. Strain PML1(12), an Ectomycorrhizosphere-Inhabiting Bacterium with Effective Mineral-Weathering Ability.</title>
        <authorList>
            <person name="Uroz S."/>
            <person name="Oger P."/>
        </authorList>
    </citation>
    <scope>NUCLEOTIDE SEQUENCE [LARGE SCALE GENOMIC DNA]</scope>
    <source>
        <strain evidence="7">PML1(12)</strain>
    </source>
</reference>
<dbReference type="GO" id="GO:0046872">
    <property type="term" value="F:metal ion binding"/>
    <property type="evidence" value="ECO:0007669"/>
    <property type="project" value="UniProtKB-KW"/>
</dbReference>
<evidence type="ECO:0000313" key="6">
    <source>
        <dbReference type="EMBL" id="KLU21853.1"/>
    </source>
</evidence>
<name>A0A0J1FQ18_9BURK</name>
<proteinExistence type="predicted"/>
<evidence type="ECO:0000256" key="2">
    <source>
        <dbReference type="ARBA" id="ARBA00022723"/>
    </source>
</evidence>